<feature type="signal peptide" evidence="1">
    <location>
        <begin position="1"/>
        <end position="24"/>
    </location>
</feature>
<evidence type="ECO:0000313" key="3">
    <source>
        <dbReference type="Proteomes" id="UP000036367"/>
    </source>
</evidence>
<dbReference type="Proteomes" id="UP000036367">
    <property type="component" value="Unassembled WGS sequence"/>
</dbReference>
<gene>
    <name evidence="2" type="ORF">RISK_000216</name>
</gene>
<dbReference type="EMBL" id="LECT01000003">
    <property type="protein sequence ID" value="KLU07699.1"/>
    <property type="molecule type" value="Genomic_DNA"/>
</dbReference>
<comment type="caution">
    <text evidence="2">The sequence shown here is derived from an EMBL/GenBank/DDBJ whole genome shotgun (WGS) entry which is preliminary data.</text>
</comment>
<dbReference type="OrthoDB" id="287456at2"/>
<dbReference type="PATRIC" id="fig|595434.4.peg.203"/>
<dbReference type="STRING" id="595434.RISK_000216"/>
<keyword evidence="2" id="KW-0472">Membrane</keyword>
<accession>A0A0J1EQD9</accession>
<organism evidence="2 3">
    <name type="scientific">Rhodopirellula islandica</name>
    <dbReference type="NCBI Taxonomy" id="595434"/>
    <lineage>
        <taxon>Bacteria</taxon>
        <taxon>Pseudomonadati</taxon>
        <taxon>Planctomycetota</taxon>
        <taxon>Planctomycetia</taxon>
        <taxon>Pirellulales</taxon>
        <taxon>Pirellulaceae</taxon>
        <taxon>Rhodopirellula</taxon>
    </lineage>
</organism>
<evidence type="ECO:0000313" key="2">
    <source>
        <dbReference type="EMBL" id="KLU07699.1"/>
    </source>
</evidence>
<evidence type="ECO:0000256" key="1">
    <source>
        <dbReference type="SAM" id="SignalP"/>
    </source>
</evidence>
<reference evidence="2" key="1">
    <citation type="submission" date="2015-05" db="EMBL/GenBank/DDBJ databases">
        <title>Permanent draft genome of Rhodopirellula islandicus K833.</title>
        <authorList>
            <person name="Kizina J."/>
            <person name="Richter M."/>
            <person name="Glockner F.O."/>
            <person name="Harder J."/>
        </authorList>
    </citation>
    <scope>NUCLEOTIDE SEQUENCE [LARGE SCALE GENOMIC DNA]</scope>
    <source>
        <strain evidence="2">K833</strain>
    </source>
</reference>
<keyword evidence="2" id="KW-0812">Transmembrane</keyword>
<keyword evidence="1" id="KW-0732">Signal</keyword>
<protein>
    <submittedName>
        <fullName evidence="2">Signal peptide and transmembrane protein</fullName>
    </submittedName>
</protein>
<feature type="chain" id="PRO_5005250189" evidence="1">
    <location>
        <begin position="25"/>
        <end position="144"/>
    </location>
</feature>
<dbReference type="RefSeq" id="WP_047812366.1">
    <property type="nucleotide sequence ID" value="NZ_LECT01000003.1"/>
</dbReference>
<sequence>MSTRTLITAALALTFCLAGTAVQADDNLLARLAAAESNNTTDMETADAASADDMQLGLADVESLLNDGEEGVDSEEAVAACYRRFRGSYGHRSYGHRGYGYHNHYSSYYSPYSYASYSYAPVVHYKPVVHHYYTPVYTSYWGCW</sequence>
<dbReference type="AlphaFoldDB" id="A0A0J1EQD9"/>
<keyword evidence="3" id="KW-1185">Reference proteome</keyword>
<name>A0A0J1EQD9_RHOIS</name>
<proteinExistence type="predicted"/>